<dbReference type="InterPro" id="IPR000873">
    <property type="entry name" value="AMP-dep_synth/lig_dom"/>
</dbReference>
<evidence type="ECO:0000256" key="2">
    <source>
        <dbReference type="ARBA" id="ARBA00022553"/>
    </source>
</evidence>
<protein>
    <submittedName>
        <fullName evidence="4">Non-ribosomal peptide synthetase module</fullName>
    </submittedName>
</protein>
<sequence>MKGNVTTEENVLKAETLSQMSCENKTHNINDTSILSRTCVVVGGTTLAVFCAEQIQAAGHIIQAVLSTDTVLQTWAARQGIVCVNSVDALQEQIMLHPVDWLFSIVNPIILPVSLIGQIRGGAFNYHDSPLPRYAGSHATSWALLAQERHYAISWHSIEGGVDTGDIAVQCPVSIEEHDNAFSLNLKCYQAAQKGFIELLKDLGHGTLVTYPQDLTQRSFYAQSRRPDGGGYLYWKQSGEALSALVRALDFGENYVNPLGCPKLLLEQGTVQISWLQRLNTCSEGVPGTLIRVEEDAWQVTTGSEDVRIGGFATLEGHLLSARELADISALSPGKPLPLLSSQQAQNVKNTLQTLAPSESFWYERLASLQPIQLPFEMIGEQTEPQWVMSPWQPPLPKNDEEEPLQALLQVIVIYLARLTQQAEFQIGWCVDEVKGKSADVLAPVVPMTIEVAFDKPWSAVADWIDDELARLAQHQTFSRDLFTRSPSLRAIPALRTNRPWQIAVSVIQDDRPYDQEVSGELLTLQMNAQGGFRWIYDENRLSPEVILRMSEHLPVLALSKRSGDEIPVWQLNLLPEAERTLLLETWNATETVYPDTLCIHQLFEQQVEKTPDATALIAGDKTFSYTELNTRANRLARQLIEQGVDPSEHVALLLERSMELVVAQLAILKAGAVYVPIDPNVPDERKNWLMSDCSARLLLTDTRDDIPANLAVPLLRLSDETDTNREEDCLNPDLPCSSAELAYIMYTSGSTGTPKGVLVPHRAVVRLVINNGYAEIGPGDRVAFAANPAFDASTFEVWAPLLNGGALVVVEHVTLLTPQTFVQALQVQRMTVLWLSVGLFNQLAAELSPVFPQIKLLIVGGDALDPHVIGQVLSTSPPQQLLNGYGPSEGTTFTTTYRITALAQGATRIPIGRPVANTRVYLLDAYGQPVPLGGTGEIYVGGDGVACGYLNRPELTAEYFLVDPFSDKPDARMYRTGDLACYLPDGNLAFLGRNDQQVKIRGFRIEPGEIEARLAEYSAVREAAVLVQGEGADKRLVAYVVAPADEGLVNSLRAHLSAILPDYMVPSAFVRLDAFPLTPNGKLDRRALPAPDNEAFARQVYEAPQGETEIALAAIWREILGIEQISRHDNFFALGGHSLLAVRVMNRVAALGVDLSLATLFKSPTLMAFAEVMQARSGQLDPTLPAIVPISREGELPLSFAQQRLWFLAQIEGVSETYHIPMALRLC</sequence>
<dbReference type="Gene3D" id="3.30.559.30">
    <property type="entry name" value="Nonribosomal peptide synthetase, condensation domain"/>
    <property type="match status" value="1"/>
</dbReference>
<dbReference type="Pfam" id="PF00550">
    <property type="entry name" value="PP-binding"/>
    <property type="match status" value="1"/>
</dbReference>
<dbReference type="SUPFAM" id="SSF56801">
    <property type="entry name" value="Acetyl-CoA synthetase-like"/>
    <property type="match status" value="1"/>
</dbReference>
<dbReference type="SUPFAM" id="SSF52777">
    <property type="entry name" value="CoA-dependent acyltransferases"/>
    <property type="match status" value="1"/>
</dbReference>
<dbReference type="InterPro" id="IPR025110">
    <property type="entry name" value="AMP-bd_C"/>
</dbReference>
<dbReference type="Pfam" id="PF13193">
    <property type="entry name" value="AMP-binding_C"/>
    <property type="match status" value="1"/>
</dbReference>
<dbReference type="Pfam" id="PF00551">
    <property type="entry name" value="Formyl_trans_N"/>
    <property type="match status" value="1"/>
</dbReference>
<dbReference type="InterPro" id="IPR036736">
    <property type="entry name" value="ACP-like_sf"/>
</dbReference>
<dbReference type="EMBL" id="PUJU01000033">
    <property type="protein sequence ID" value="NHB88987.1"/>
    <property type="molecule type" value="Genomic_DNA"/>
</dbReference>
<dbReference type="PANTHER" id="PTHR45527:SF1">
    <property type="entry name" value="FATTY ACID SYNTHASE"/>
    <property type="match status" value="1"/>
</dbReference>
<dbReference type="InterPro" id="IPR002376">
    <property type="entry name" value="Formyl_transf_N"/>
</dbReference>
<dbReference type="Gene3D" id="3.30.559.10">
    <property type="entry name" value="Chloramphenicol acetyltransferase-like domain"/>
    <property type="match status" value="1"/>
</dbReference>
<dbReference type="PANTHER" id="PTHR45527">
    <property type="entry name" value="NONRIBOSOMAL PEPTIDE SYNTHETASE"/>
    <property type="match status" value="1"/>
</dbReference>
<dbReference type="InterPro" id="IPR023213">
    <property type="entry name" value="CAT-like_dom_sf"/>
</dbReference>
<evidence type="ECO:0000259" key="3">
    <source>
        <dbReference type="PROSITE" id="PS50075"/>
    </source>
</evidence>
<dbReference type="SUPFAM" id="SSF53328">
    <property type="entry name" value="Formyltransferase"/>
    <property type="match status" value="1"/>
</dbReference>
<gene>
    <name evidence="4" type="ORF">C5471_15260</name>
</gene>
<name>A0ABX0GL28_9GAMM</name>
<dbReference type="Gene3D" id="3.40.50.12230">
    <property type="match status" value="1"/>
</dbReference>
<dbReference type="SMART" id="SM00823">
    <property type="entry name" value="PKS_PP"/>
    <property type="match status" value="1"/>
</dbReference>
<dbReference type="InterPro" id="IPR020806">
    <property type="entry name" value="PKS_PP-bd"/>
</dbReference>
<accession>A0ABX0GL28</accession>
<comment type="caution">
    <text evidence="4">The sequence shown here is derived from an EMBL/GenBank/DDBJ whole genome shotgun (WGS) entry which is preliminary data.</text>
</comment>
<keyword evidence="1" id="KW-0596">Phosphopantetheine</keyword>
<organism evidence="4 5">
    <name type="scientific">Photorhabdus tasmaniensis</name>
    <dbReference type="NCBI Taxonomy" id="1004159"/>
    <lineage>
        <taxon>Bacteria</taxon>
        <taxon>Pseudomonadati</taxon>
        <taxon>Pseudomonadota</taxon>
        <taxon>Gammaproteobacteria</taxon>
        <taxon>Enterobacterales</taxon>
        <taxon>Morganellaceae</taxon>
        <taxon>Photorhabdus</taxon>
    </lineage>
</organism>
<dbReference type="PROSITE" id="PS50075">
    <property type="entry name" value="CARRIER"/>
    <property type="match status" value="1"/>
</dbReference>
<dbReference type="InterPro" id="IPR036477">
    <property type="entry name" value="Formyl_transf_N_sf"/>
</dbReference>
<dbReference type="CDD" id="cd12117">
    <property type="entry name" value="A_NRPS_Srf_like"/>
    <property type="match status" value="1"/>
</dbReference>
<evidence type="ECO:0000313" key="4">
    <source>
        <dbReference type="EMBL" id="NHB88987.1"/>
    </source>
</evidence>
<dbReference type="PROSITE" id="PS00455">
    <property type="entry name" value="AMP_BINDING"/>
    <property type="match status" value="1"/>
</dbReference>
<dbReference type="InterPro" id="IPR010071">
    <property type="entry name" value="AA_adenyl_dom"/>
</dbReference>
<proteinExistence type="predicted"/>
<dbReference type="InterPro" id="IPR020845">
    <property type="entry name" value="AMP-binding_CS"/>
</dbReference>
<feature type="domain" description="Carrier" evidence="3">
    <location>
        <begin position="1104"/>
        <end position="1178"/>
    </location>
</feature>
<dbReference type="RefSeq" id="WP_166296061.1">
    <property type="nucleotide sequence ID" value="NZ_CAWPIF010000033.1"/>
</dbReference>
<dbReference type="InterPro" id="IPR045851">
    <property type="entry name" value="AMP-bd_C_sf"/>
</dbReference>
<dbReference type="InterPro" id="IPR009081">
    <property type="entry name" value="PP-bd_ACP"/>
</dbReference>
<dbReference type="CDD" id="cd08649">
    <property type="entry name" value="FMT_core_NRPS_like"/>
    <property type="match status" value="1"/>
</dbReference>
<dbReference type="Gene3D" id="1.10.1200.10">
    <property type="entry name" value="ACP-like"/>
    <property type="match status" value="1"/>
</dbReference>
<dbReference type="NCBIfam" id="TIGR01733">
    <property type="entry name" value="AA-adenyl-dom"/>
    <property type="match status" value="1"/>
</dbReference>
<dbReference type="Proteomes" id="UP000697802">
    <property type="component" value="Unassembled WGS sequence"/>
</dbReference>
<dbReference type="CDD" id="cd08700">
    <property type="entry name" value="FMT_C_OzmH_like"/>
    <property type="match status" value="1"/>
</dbReference>
<dbReference type="Pfam" id="PF00501">
    <property type="entry name" value="AMP-binding"/>
    <property type="match status" value="1"/>
</dbReference>
<dbReference type="SUPFAM" id="SSF47336">
    <property type="entry name" value="ACP-like"/>
    <property type="match status" value="1"/>
</dbReference>
<keyword evidence="2" id="KW-0597">Phosphoprotein</keyword>
<dbReference type="Gene3D" id="2.30.38.10">
    <property type="entry name" value="Luciferase, Domain 3"/>
    <property type="match status" value="1"/>
</dbReference>
<dbReference type="Gene3D" id="3.30.300.30">
    <property type="match status" value="1"/>
</dbReference>
<evidence type="ECO:0000256" key="1">
    <source>
        <dbReference type="ARBA" id="ARBA00022450"/>
    </source>
</evidence>
<reference evidence="4 5" key="1">
    <citation type="submission" date="2018-02" db="EMBL/GenBank/DDBJ databases">
        <authorList>
            <person name="Machado R.A."/>
        </authorList>
    </citation>
    <scope>NUCLEOTIDE SEQUENCE [LARGE SCALE GENOMIC DNA]</scope>
    <source>
        <strain evidence="4 5">T327</strain>
    </source>
</reference>
<keyword evidence="5" id="KW-1185">Reference proteome</keyword>
<evidence type="ECO:0000313" key="5">
    <source>
        <dbReference type="Proteomes" id="UP000697802"/>
    </source>
</evidence>
<dbReference type="Gene3D" id="3.40.50.980">
    <property type="match status" value="2"/>
</dbReference>
<feature type="non-terminal residue" evidence="4">
    <location>
        <position position="1228"/>
    </location>
</feature>